<dbReference type="Proteomes" id="UP000594638">
    <property type="component" value="Unassembled WGS sequence"/>
</dbReference>
<sequence length="195" mass="22277">SCHNNYERDNYGMLTEILELELDYLGDVGNKVILFKCDWFDINGGVRVHRRFGLIELNHKKKLQTNDVFILAKQARQVYYTCFPTKARDRLDWWVVVKTKARNVPNIQGIISENEECNVWVELAFQEDQPPSTLKPSSMPRVSIVQDEEDREENENGSEESDGSLSTDDNDAADCRKRGPNHGTNGSADESGRIP</sequence>
<feature type="non-terminal residue" evidence="3">
    <location>
        <position position="1"/>
    </location>
</feature>
<evidence type="ECO:0000256" key="1">
    <source>
        <dbReference type="SAM" id="MobiDB-lite"/>
    </source>
</evidence>
<accession>A0A8S0U9R5</accession>
<name>A0A8S0U9R5_OLEEU</name>
<dbReference type="EMBL" id="CACTIH010007547">
    <property type="protein sequence ID" value="CAA3015386.1"/>
    <property type="molecule type" value="Genomic_DNA"/>
</dbReference>
<dbReference type="PANTHER" id="PTHR48258:SF4">
    <property type="entry name" value="DUF4216 DOMAIN-CONTAINING PROTEIN"/>
    <property type="match status" value="1"/>
</dbReference>
<proteinExistence type="predicted"/>
<feature type="region of interest" description="Disordered" evidence="1">
    <location>
        <begin position="129"/>
        <end position="195"/>
    </location>
</feature>
<evidence type="ECO:0000313" key="4">
    <source>
        <dbReference type="Proteomes" id="UP000594638"/>
    </source>
</evidence>
<dbReference type="Gramene" id="OE9A008310T1">
    <property type="protein sequence ID" value="OE9A008310C1"/>
    <property type="gene ID" value="OE9A008310"/>
</dbReference>
<dbReference type="InterPro" id="IPR025312">
    <property type="entry name" value="DUF4216"/>
</dbReference>
<feature type="compositionally biased region" description="Acidic residues" evidence="1">
    <location>
        <begin position="146"/>
        <end position="172"/>
    </location>
</feature>
<feature type="domain" description="DUF4216" evidence="2">
    <location>
        <begin position="20"/>
        <end position="96"/>
    </location>
</feature>
<dbReference type="Pfam" id="PF13952">
    <property type="entry name" value="DUF4216"/>
    <property type="match status" value="1"/>
</dbReference>
<evidence type="ECO:0000259" key="2">
    <source>
        <dbReference type="Pfam" id="PF13952"/>
    </source>
</evidence>
<gene>
    <name evidence="3" type="ORF">OLEA9_A008310</name>
</gene>
<keyword evidence="4" id="KW-1185">Reference proteome</keyword>
<protein>
    <recommendedName>
        <fullName evidence="2">DUF4216 domain-containing protein</fullName>
    </recommendedName>
</protein>
<comment type="caution">
    <text evidence="3">The sequence shown here is derived from an EMBL/GenBank/DDBJ whole genome shotgun (WGS) entry which is preliminary data.</text>
</comment>
<dbReference type="OrthoDB" id="1748634at2759"/>
<organism evidence="3 4">
    <name type="scientific">Olea europaea subsp. europaea</name>
    <dbReference type="NCBI Taxonomy" id="158383"/>
    <lineage>
        <taxon>Eukaryota</taxon>
        <taxon>Viridiplantae</taxon>
        <taxon>Streptophyta</taxon>
        <taxon>Embryophyta</taxon>
        <taxon>Tracheophyta</taxon>
        <taxon>Spermatophyta</taxon>
        <taxon>Magnoliopsida</taxon>
        <taxon>eudicotyledons</taxon>
        <taxon>Gunneridae</taxon>
        <taxon>Pentapetalae</taxon>
        <taxon>asterids</taxon>
        <taxon>lamiids</taxon>
        <taxon>Lamiales</taxon>
        <taxon>Oleaceae</taxon>
        <taxon>Oleeae</taxon>
        <taxon>Olea</taxon>
    </lineage>
</organism>
<dbReference type="AlphaFoldDB" id="A0A8S0U9R5"/>
<dbReference type="PANTHER" id="PTHR48258">
    <property type="entry name" value="DUF4218 DOMAIN-CONTAINING PROTEIN-RELATED"/>
    <property type="match status" value="1"/>
</dbReference>
<reference evidence="3 4" key="1">
    <citation type="submission" date="2019-12" db="EMBL/GenBank/DDBJ databases">
        <authorList>
            <person name="Alioto T."/>
            <person name="Alioto T."/>
            <person name="Gomez Garrido J."/>
        </authorList>
    </citation>
    <scope>NUCLEOTIDE SEQUENCE [LARGE SCALE GENOMIC DNA]</scope>
</reference>
<evidence type="ECO:0000313" key="3">
    <source>
        <dbReference type="EMBL" id="CAA3015386.1"/>
    </source>
</evidence>